<evidence type="ECO:0000256" key="2">
    <source>
        <dbReference type="SAM" id="MobiDB-lite"/>
    </source>
</evidence>
<proteinExistence type="predicted"/>
<evidence type="ECO:0000259" key="4">
    <source>
        <dbReference type="Pfam" id="PF10342"/>
    </source>
</evidence>
<protein>
    <recommendedName>
        <fullName evidence="4">Yeast cell wall synthesis Kre9/Knh1-like N-terminal domain-containing protein</fullName>
    </recommendedName>
</protein>
<sequence length="185" mass="19047">MRSIAITLALVASACAYSVSQPSSSMGWSTSGGQPLTWSRVDTDPTNFTVVLTNQDRSVLPQDQVLIAEQDGVGQMKVSCNPPSGGWPVGNHFRVNLVKNVDEQNTILAQSSEFTIKAANTTSSILNISANQPAPTAPVSPPPTSNTDPESSDSAPPPAPNGAVTISINTAILAVVGGAIACFTA</sequence>
<feature type="domain" description="Yeast cell wall synthesis Kre9/Knh1-like N-terminal" evidence="4">
    <location>
        <begin position="22"/>
        <end position="116"/>
    </location>
</feature>
<dbReference type="EMBL" id="JABXXO010000006">
    <property type="protein sequence ID" value="KAF7775944.1"/>
    <property type="molecule type" value="Genomic_DNA"/>
</dbReference>
<dbReference type="InterPro" id="IPR018466">
    <property type="entry name" value="Kre9/Knh1-like_N"/>
</dbReference>
<dbReference type="AlphaFoldDB" id="A0A8H7F3D0"/>
<accession>A0A8H7F3D0</accession>
<keyword evidence="1 3" id="KW-0732">Signal</keyword>
<reference evidence="5 6" key="1">
    <citation type="journal article" name="Sci. Rep.">
        <title>Telomere-to-telomere assembled and centromere annotated genomes of the two main subspecies of the button mushroom Agaricus bisporus reveal especially polymorphic chromosome ends.</title>
        <authorList>
            <person name="Sonnenberg A.S.M."/>
            <person name="Sedaghat-Telgerd N."/>
            <person name="Lavrijssen B."/>
            <person name="Ohm R.A."/>
            <person name="Hendrickx P.M."/>
            <person name="Scholtmeijer K."/>
            <person name="Baars J.J.P."/>
            <person name="van Peer A."/>
        </authorList>
    </citation>
    <scope>NUCLEOTIDE SEQUENCE [LARGE SCALE GENOMIC DNA]</scope>
    <source>
        <strain evidence="5 6">H119_p4</strain>
    </source>
</reference>
<feature type="compositionally biased region" description="Pro residues" evidence="2">
    <location>
        <begin position="135"/>
        <end position="144"/>
    </location>
</feature>
<organism evidence="5 6">
    <name type="scientific">Agaricus bisporus var. burnettii</name>
    <dbReference type="NCBI Taxonomy" id="192524"/>
    <lineage>
        <taxon>Eukaryota</taxon>
        <taxon>Fungi</taxon>
        <taxon>Dikarya</taxon>
        <taxon>Basidiomycota</taxon>
        <taxon>Agaricomycotina</taxon>
        <taxon>Agaricomycetes</taxon>
        <taxon>Agaricomycetidae</taxon>
        <taxon>Agaricales</taxon>
        <taxon>Agaricineae</taxon>
        <taxon>Agaricaceae</taxon>
        <taxon>Agaricus</taxon>
    </lineage>
</organism>
<gene>
    <name evidence="5" type="ORF">Agabi119p4_4337</name>
</gene>
<dbReference type="PANTHER" id="PTHR35185">
    <property type="entry name" value="SERINE/THREONINE-RICH PROTEIN ADG2-RELATED"/>
    <property type="match status" value="1"/>
</dbReference>
<evidence type="ECO:0000256" key="3">
    <source>
        <dbReference type="SAM" id="SignalP"/>
    </source>
</evidence>
<feature type="chain" id="PRO_5034758382" description="Yeast cell wall synthesis Kre9/Knh1-like N-terminal domain-containing protein" evidence="3">
    <location>
        <begin position="17"/>
        <end position="185"/>
    </location>
</feature>
<feature type="signal peptide" evidence="3">
    <location>
        <begin position="1"/>
        <end position="16"/>
    </location>
</feature>
<dbReference type="PANTHER" id="PTHR35185:SF1">
    <property type="entry name" value="UPF0619 GPI-ANCHORED MEMBRANE PROTEIN C1322.10"/>
    <property type="match status" value="1"/>
</dbReference>
<comment type="caution">
    <text evidence="5">The sequence shown here is derived from an EMBL/GenBank/DDBJ whole genome shotgun (WGS) entry which is preliminary data.</text>
</comment>
<evidence type="ECO:0000313" key="6">
    <source>
        <dbReference type="Proteomes" id="UP000629468"/>
    </source>
</evidence>
<evidence type="ECO:0000256" key="1">
    <source>
        <dbReference type="ARBA" id="ARBA00022729"/>
    </source>
</evidence>
<evidence type="ECO:0000313" key="5">
    <source>
        <dbReference type="EMBL" id="KAF7775944.1"/>
    </source>
</evidence>
<dbReference type="Pfam" id="PF10342">
    <property type="entry name" value="Kre9_KNH"/>
    <property type="match status" value="1"/>
</dbReference>
<dbReference type="Proteomes" id="UP000629468">
    <property type="component" value="Unassembled WGS sequence"/>
</dbReference>
<dbReference type="InterPro" id="IPR052479">
    <property type="entry name" value="GPI-anchor_Adhesion_Reg"/>
</dbReference>
<feature type="region of interest" description="Disordered" evidence="2">
    <location>
        <begin position="129"/>
        <end position="162"/>
    </location>
</feature>
<name>A0A8H7F3D0_AGABI</name>
<dbReference type="PROSITE" id="PS51257">
    <property type="entry name" value="PROKAR_LIPOPROTEIN"/>
    <property type="match status" value="1"/>
</dbReference>